<gene>
    <name evidence="2" type="ORF">M6B38_223690</name>
</gene>
<accession>A0AAX6DVX1</accession>
<protein>
    <submittedName>
        <fullName evidence="2">Formin-like protein 3 isoform X2</fullName>
    </submittedName>
</protein>
<evidence type="ECO:0000256" key="1">
    <source>
        <dbReference type="SAM" id="MobiDB-lite"/>
    </source>
</evidence>
<keyword evidence="3" id="KW-1185">Reference proteome</keyword>
<feature type="compositionally biased region" description="Basic and acidic residues" evidence="1">
    <location>
        <begin position="16"/>
        <end position="33"/>
    </location>
</feature>
<evidence type="ECO:0000313" key="3">
    <source>
        <dbReference type="Proteomes" id="UP001140949"/>
    </source>
</evidence>
<comment type="caution">
    <text evidence="2">The sequence shown here is derived from an EMBL/GenBank/DDBJ whole genome shotgun (WGS) entry which is preliminary data.</text>
</comment>
<reference evidence="2" key="2">
    <citation type="submission" date="2023-04" db="EMBL/GenBank/DDBJ databases">
        <authorList>
            <person name="Bruccoleri R.E."/>
            <person name="Oakeley E.J."/>
            <person name="Faust A.-M."/>
            <person name="Dessus-Babus S."/>
            <person name="Altorfer M."/>
            <person name="Burckhardt D."/>
            <person name="Oertli M."/>
            <person name="Naumann U."/>
            <person name="Petersen F."/>
            <person name="Wong J."/>
        </authorList>
    </citation>
    <scope>NUCLEOTIDE SEQUENCE</scope>
    <source>
        <strain evidence="2">GSM-AAB239-AS_SAM_17_03QT</strain>
        <tissue evidence="2">Leaf</tissue>
    </source>
</reference>
<reference evidence="2" key="1">
    <citation type="journal article" date="2023" name="GigaByte">
        <title>Genome assembly of the bearded iris, Iris pallida Lam.</title>
        <authorList>
            <person name="Bruccoleri R.E."/>
            <person name="Oakeley E.J."/>
            <person name="Faust A.M.E."/>
            <person name="Altorfer M."/>
            <person name="Dessus-Babus S."/>
            <person name="Burckhardt D."/>
            <person name="Oertli M."/>
            <person name="Naumann U."/>
            <person name="Petersen F."/>
            <person name="Wong J."/>
        </authorList>
    </citation>
    <scope>NUCLEOTIDE SEQUENCE</scope>
    <source>
        <strain evidence="2">GSM-AAB239-AS_SAM_17_03QT</strain>
    </source>
</reference>
<dbReference type="Proteomes" id="UP001140949">
    <property type="component" value="Unassembled WGS sequence"/>
</dbReference>
<evidence type="ECO:0000313" key="2">
    <source>
        <dbReference type="EMBL" id="KAJ6795898.1"/>
    </source>
</evidence>
<feature type="region of interest" description="Disordered" evidence="1">
    <location>
        <begin position="15"/>
        <end position="38"/>
    </location>
</feature>
<sequence length="148" mass="16616">MGRCSPPFIKVPISTDEERRKVRSRGKERESHPRVPSAGVSADVSYWRWGELCGSSSARWCDGGSDGWRGGAAGSAQRSFEGGGRRVMWAMWRWLDLEEAARSGLLVRMAPGRRLRRRRRRSACGEVRSHCHSPCLCVLMVVFGLLAR</sequence>
<name>A0AAX6DVX1_IRIPA</name>
<dbReference type="AlphaFoldDB" id="A0AAX6DVX1"/>
<proteinExistence type="predicted"/>
<organism evidence="2 3">
    <name type="scientific">Iris pallida</name>
    <name type="common">Sweet iris</name>
    <dbReference type="NCBI Taxonomy" id="29817"/>
    <lineage>
        <taxon>Eukaryota</taxon>
        <taxon>Viridiplantae</taxon>
        <taxon>Streptophyta</taxon>
        <taxon>Embryophyta</taxon>
        <taxon>Tracheophyta</taxon>
        <taxon>Spermatophyta</taxon>
        <taxon>Magnoliopsida</taxon>
        <taxon>Liliopsida</taxon>
        <taxon>Asparagales</taxon>
        <taxon>Iridaceae</taxon>
        <taxon>Iridoideae</taxon>
        <taxon>Irideae</taxon>
        <taxon>Iris</taxon>
    </lineage>
</organism>
<dbReference type="EMBL" id="JANAVB010041620">
    <property type="protein sequence ID" value="KAJ6795898.1"/>
    <property type="molecule type" value="Genomic_DNA"/>
</dbReference>